<sequence>MAQVTYSDWSKSGPIGISRLPVELILDITDRLHLVDIWALQLTCRHLATQVNQIVQDANKAATNAAAQYEHFLWRCREVRFDELASQESALRNVDGDFLCSWCVDLHAPDCFSSNEARKDTHERKCIGAMLGLCLCPIEHSHGHSFFSVKPFAYQPRTSPCERIIHPPKLAELPEDNLDSSVIKEGLVLLDEHICPHLKSSDPRCYEMIRNVALNKKPTTILKEEGTYWPVSNI</sequence>
<organism evidence="2 3">
    <name type="scientific">Bimuria novae-zelandiae CBS 107.79</name>
    <dbReference type="NCBI Taxonomy" id="1447943"/>
    <lineage>
        <taxon>Eukaryota</taxon>
        <taxon>Fungi</taxon>
        <taxon>Dikarya</taxon>
        <taxon>Ascomycota</taxon>
        <taxon>Pezizomycotina</taxon>
        <taxon>Dothideomycetes</taxon>
        <taxon>Pleosporomycetidae</taxon>
        <taxon>Pleosporales</taxon>
        <taxon>Massarineae</taxon>
        <taxon>Didymosphaeriaceae</taxon>
        <taxon>Bimuria</taxon>
    </lineage>
</organism>
<dbReference type="InterPro" id="IPR001810">
    <property type="entry name" value="F-box_dom"/>
</dbReference>
<dbReference type="EMBL" id="ML976719">
    <property type="protein sequence ID" value="KAF1968553.1"/>
    <property type="molecule type" value="Genomic_DNA"/>
</dbReference>
<dbReference type="AlphaFoldDB" id="A0A6A5UTM9"/>
<dbReference type="OrthoDB" id="3202382at2759"/>
<evidence type="ECO:0000313" key="3">
    <source>
        <dbReference type="Proteomes" id="UP000800036"/>
    </source>
</evidence>
<accession>A0A6A5UTM9</accession>
<keyword evidence="3" id="KW-1185">Reference proteome</keyword>
<feature type="domain" description="F-box" evidence="1">
    <location>
        <begin position="14"/>
        <end position="65"/>
    </location>
</feature>
<evidence type="ECO:0000313" key="2">
    <source>
        <dbReference type="EMBL" id="KAF1968553.1"/>
    </source>
</evidence>
<gene>
    <name evidence="2" type="ORF">BU23DRAFT_655809</name>
</gene>
<dbReference type="CDD" id="cd09917">
    <property type="entry name" value="F-box_SF"/>
    <property type="match status" value="1"/>
</dbReference>
<proteinExistence type="predicted"/>
<protein>
    <recommendedName>
        <fullName evidence="1">F-box domain-containing protein</fullName>
    </recommendedName>
</protein>
<reference evidence="2" key="1">
    <citation type="journal article" date="2020" name="Stud. Mycol.">
        <title>101 Dothideomycetes genomes: a test case for predicting lifestyles and emergence of pathogens.</title>
        <authorList>
            <person name="Haridas S."/>
            <person name="Albert R."/>
            <person name="Binder M."/>
            <person name="Bloem J."/>
            <person name="Labutti K."/>
            <person name="Salamov A."/>
            <person name="Andreopoulos B."/>
            <person name="Baker S."/>
            <person name="Barry K."/>
            <person name="Bills G."/>
            <person name="Bluhm B."/>
            <person name="Cannon C."/>
            <person name="Castanera R."/>
            <person name="Culley D."/>
            <person name="Daum C."/>
            <person name="Ezra D."/>
            <person name="Gonzalez J."/>
            <person name="Henrissat B."/>
            <person name="Kuo A."/>
            <person name="Liang C."/>
            <person name="Lipzen A."/>
            <person name="Lutzoni F."/>
            <person name="Magnuson J."/>
            <person name="Mondo S."/>
            <person name="Nolan M."/>
            <person name="Ohm R."/>
            <person name="Pangilinan J."/>
            <person name="Park H.-J."/>
            <person name="Ramirez L."/>
            <person name="Alfaro M."/>
            <person name="Sun H."/>
            <person name="Tritt A."/>
            <person name="Yoshinaga Y."/>
            <person name="Zwiers L.-H."/>
            <person name="Turgeon B."/>
            <person name="Goodwin S."/>
            <person name="Spatafora J."/>
            <person name="Crous P."/>
            <person name="Grigoriev I."/>
        </authorList>
    </citation>
    <scope>NUCLEOTIDE SEQUENCE</scope>
    <source>
        <strain evidence="2">CBS 107.79</strain>
    </source>
</reference>
<dbReference type="SUPFAM" id="SSF81383">
    <property type="entry name" value="F-box domain"/>
    <property type="match status" value="1"/>
</dbReference>
<dbReference type="InterPro" id="IPR036047">
    <property type="entry name" value="F-box-like_dom_sf"/>
</dbReference>
<dbReference type="Proteomes" id="UP000800036">
    <property type="component" value="Unassembled WGS sequence"/>
</dbReference>
<dbReference type="PROSITE" id="PS50181">
    <property type="entry name" value="FBOX"/>
    <property type="match status" value="1"/>
</dbReference>
<name>A0A6A5UTM9_9PLEO</name>
<evidence type="ECO:0000259" key="1">
    <source>
        <dbReference type="PROSITE" id="PS50181"/>
    </source>
</evidence>